<dbReference type="Proteomes" id="UP000028542">
    <property type="component" value="Unassembled WGS sequence"/>
</dbReference>
<dbReference type="InterPro" id="IPR040449">
    <property type="entry name" value="Peptidase_S66_N"/>
</dbReference>
<evidence type="ECO:0000313" key="7">
    <source>
        <dbReference type="Proteomes" id="UP000028542"/>
    </source>
</evidence>
<dbReference type="AlphaFoldDB" id="A0A084J8B9"/>
<dbReference type="InterPro" id="IPR040921">
    <property type="entry name" value="Peptidase_S66C"/>
</dbReference>
<dbReference type="InterPro" id="IPR003507">
    <property type="entry name" value="S66_fam"/>
</dbReference>
<dbReference type="Gene3D" id="3.40.50.10740">
    <property type="entry name" value="Class I glutamine amidotransferase-like"/>
    <property type="match status" value="1"/>
</dbReference>
<comment type="caution">
    <text evidence="6">The sequence shown here is derived from an EMBL/GenBank/DDBJ whole genome shotgun (WGS) entry which is preliminary data.</text>
</comment>
<dbReference type="PANTHER" id="PTHR30237:SF4">
    <property type="entry name" value="LD-CARBOXYPEPTIDASE C-TERMINAL DOMAIN-CONTAINING PROTEIN"/>
    <property type="match status" value="1"/>
</dbReference>
<evidence type="ECO:0000259" key="5">
    <source>
        <dbReference type="Pfam" id="PF17676"/>
    </source>
</evidence>
<dbReference type="Gene3D" id="3.50.30.60">
    <property type="entry name" value="LD-carboxypeptidase A C-terminal domain-like"/>
    <property type="match status" value="1"/>
</dbReference>
<organism evidence="6 7">
    <name type="scientific">Clostridium sulfidigenes</name>
    <dbReference type="NCBI Taxonomy" id="318464"/>
    <lineage>
        <taxon>Bacteria</taxon>
        <taxon>Bacillati</taxon>
        <taxon>Bacillota</taxon>
        <taxon>Clostridia</taxon>
        <taxon>Eubacteriales</taxon>
        <taxon>Clostridiaceae</taxon>
        <taxon>Clostridium</taxon>
    </lineage>
</organism>
<evidence type="ECO:0000259" key="4">
    <source>
        <dbReference type="Pfam" id="PF02016"/>
    </source>
</evidence>
<dbReference type="PANTHER" id="PTHR30237">
    <property type="entry name" value="MURAMOYLTETRAPEPTIDE CARBOXYPEPTIDASE"/>
    <property type="match status" value="1"/>
</dbReference>
<proteinExistence type="inferred from homology"/>
<dbReference type="InterPro" id="IPR029062">
    <property type="entry name" value="Class_I_gatase-like"/>
</dbReference>
<feature type="domain" description="LD-carboxypeptidase N-terminal" evidence="4">
    <location>
        <begin position="15"/>
        <end position="136"/>
    </location>
</feature>
<dbReference type="CDD" id="cd07062">
    <property type="entry name" value="Peptidase_S66_mccF_like"/>
    <property type="match status" value="1"/>
</dbReference>
<dbReference type="PIRSF" id="PIRSF028757">
    <property type="entry name" value="LD-carboxypeptidase"/>
    <property type="match status" value="1"/>
</dbReference>
<dbReference type="SUPFAM" id="SSF52317">
    <property type="entry name" value="Class I glutamine amidotransferase-like"/>
    <property type="match status" value="1"/>
</dbReference>
<evidence type="ECO:0000256" key="2">
    <source>
        <dbReference type="ARBA" id="ARBA00022801"/>
    </source>
</evidence>
<evidence type="ECO:0000256" key="3">
    <source>
        <dbReference type="PIRSR" id="PIRSR028757-1"/>
    </source>
</evidence>
<dbReference type="GO" id="GO:0016787">
    <property type="term" value="F:hydrolase activity"/>
    <property type="evidence" value="ECO:0007669"/>
    <property type="project" value="UniProtKB-KW"/>
</dbReference>
<dbReference type="Pfam" id="PF17676">
    <property type="entry name" value="Peptidase_S66C"/>
    <property type="match status" value="1"/>
</dbReference>
<feature type="active site" description="Charge relay system" evidence="3">
    <location>
        <position position="315"/>
    </location>
</feature>
<accession>A0A084J8B9</accession>
<dbReference type="InterPro" id="IPR027461">
    <property type="entry name" value="Carboxypeptidase_A_C_sf"/>
</dbReference>
<dbReference type="InterPro" id="IPR027478">
    <property type="entry name" value="LdcA_N"/>
</dbReference>
<feature type="active site" description="Charge relay system" evidence="3">
    <location>
        <position position="244"/>
    </location>
</feature>
<dbReference type="eggNOG" id="COG1619">
    <property type="taxonomic scope" value="Bacteria"/>
</dbReference>
<keyword evidence="2" id="KW-0378">Hydrolase</keyword>
<keyword evidence="7" id="KW-1185">Reference proteome</keyword>
<feature type="active site" description="Nucleophile" evidence="3">
    <location>
        <position position="117"/>
    </location>
</feature>
<feature type="domain" description="LD-carboxypeptidase C-terminal" evidence="5">
    <location>
        <begin position="210"/>
        <end position="330"/>
    </location>
</feature>
<gene>
    <name evidence="6" type="ORF">IO99_15835</name>
</gene>
<sequence>MGLKKPIMLMKGDKVATISLSWGGAGDEDILWRYEVGKKRLQEDFGLQVMEMKTTLKGTEYIYNNPEERAKDLMEAFKDPSIKGIFSCIGGNESIRILPYIDYEIIRNNPKIFIGYSDSTVTHFICMKAGICSFYGPAVLSEFAENIKMFDYTKFYINRVLFTNDVIGNIRPSEIWTSEYLPWEVKNKFISRKVNKNMGYELLQGSGKVQGHLIGGCIDVLEMLKGTEVWPSSDMWKDGILFLETSEDKPEPTYLECWLRNYGAQGILQNINGIVFGKPYDNVYYNEYKEAFIKVIRDELKLKDLPILFNVNFGHTAPMITIPYGAKAEIDCEEKGFSIIESGVRK</sequence>
<dbReference type="STRING" id="318464.IO99_15835"/>
<evidence type="ECO:0000313" key="6">
    <source>
        <dbReference type="EMBL" id="KEZ85203.1"/>
    </source>
</evidence>
<dbReference type="RefSeq" id="WP_035135000.1">
    <property type="nucleotide sequence ID" value="NZ_JPMD01000039.1"/>
</dbReference>
<protein>
    <submittedName>
        <fullName evidence="6">Peptidase S66</fullName>
    </submittedName>
</protein>
<dbReference type="SUPFAM" id="SSF141986">
    <property type="entry name" value="LD-carboxypeptidase A C-terminal domain-like"/>
    <property type="match status" value="1"/>
</dbReference>
<dbReference type="EMBL" id="JPMD01000039">
    <property type="protein sequence ID" value="KEZ85203.1"/>
    <property type="molecule type" value="Genomic_DNA"/>
</dbReference>
<evidence type="ECO:0000256" key="1">
    <source>
        <dbReference type="ARBA" id="ARBA00010233"/>
    </source>
</evidence>
<name>A0A084J8B9_9CLOT</name>
<dbReference type="Pfam" id="PF02016">
    <property type="entry name" value="Peptidase_S66"/>
    <property type="match status" value="1"/>
</dbReference>
<reference evidence="6 7" key="1">
    <citation type="submission" date="2014-07" db="EMBL/GenBank/DDBJ databases">
        <title>Draft genome of Clostridium sulfidigenes 113A isolated from sediments associated with methane hydrate from Krishna Godavari basin.</title>
        <authorList>
            <person name="Honkalas V.S."/>
            <person name="Dabir A.P."/>
            <person name="Arora P."/>
            <person name="Dhakephalkar P.K."/>
        </authorList>
    </citation>
    <scope>NUCLEOTIDE SEQUENCE [LARGE SCALE GENOMIC DNA]</scope>
    <source>
        <strain evidence="6 7">113A</strain>
    </source>
</reference>
<comment type="similarity">
    <text evidence="1">Belongs to the peptidase S66 family.</text>
</comment>